<accession>A0A9X8GV12</accession>
<dbReference type="RefSeq" id="WP_119554990.1">
    <property type="nucleotide sequence ID" value="NZ_QXMN01000020.1"/>
</dbReference>
<evidence type="ECO:0000313" key="2">
    <source>
        <dbReference type="EMBL" id="RIX78368.1"/>
    </source>
</evidence>
<dbReference type="EMBL" id="QXMN01000020">
    <property type="protein sequence ID" value="RIX78368.1"/>
    <property type="molecule type" value="Genomic_DNA"/>
</dbReference>
<evidence type="ECO:0000259" key="1">
    <source>
        <dbReference type="Pfam" id="PF08929"/>
    </source>
</evidence>
<sequence>MAPLSGSGTSTSLPRSFDGWIGVTKNSMPRGQFGSKIGTELRDERTARSVVREFRVKSRQAFLKEQDYTLNLKVFSFLMSESEKSLLQRKAAGDLEPFGEAGRFKDVLDILKLNYTAGCSIEELIPLYGEVMTALGEWHTAEQEYSEWLAKKREEDLRLDMTPFEFEDLYHFQIAIDVVSLGVLLGDGDALRQSALWMQSARGTDLLFESLIEPAVPDPRDNADFFHVSPYDPLIDAFYTVETPDEASAKVKEYLDGWYKSFEGAPWHDGHLHAVEGEYMPYYGYWSFEAAAVCVIHGIDDSTFRNHLLYPKDLADWARTHHSLAHLKPGAPKAEGADSRPNRVPGGEVRMVKCRSISCKARARASISAVLQAQYSMAQSLDRGEQQA</sequence>
<dbReference type="InterPro" id="IPR028983">
    <property type="entry name" value="PA2201-like_C"/>
</dbReference>
<organism evidence="2 3">
    <name type="scientific">Acidovorax cavernicola</name>
    <dbReference type="NCBI Taxonomy" id="1675792"/>
    <lineage>
        <taxon>Bacteria</taxon>
        <taxon>Pseudomonadati</taxon>
        <taxon>Pseudomonadota</taxon>
        <taxon>Betaproteobacteria</taxon>
        <taxon>Burkholderiales</taxon>
        <taxon>Comamonadaceae</taxon>
        <taxon>Acidovorax</taxon>
    </lineage>
</organism>
<comment type="caution">
    <text evidence="2">The sequence shown here is derived from an EMBL/GenBank/DDBJ whole genome shotgun (WGS) entry which is preliminary data.</text>
</comment>
<dbReference type="OrthoDB" id="9179084at2"/>
<evidence type="ECO:0000313" key="3">
    <source>
        <dbReference type="Proteomes" id="UP000265619"/>
    </source>
</evidence>
<name>A0A9X8GV12_9BURK</name>
<protein>
    <submittedName>
        <fullName evidence="2">DUF1911 domain-containing protein</fullName>
    </submittedName>
</protein>
<keyword evidence="3" id="KW-1185">Reference proteome</keyword>
<dbReference type="AlphaFoldDB" id="A0A9X8GV12"/>
<dbReference type="SUPFAM" id="SSF140731">
    <property type="entry name" value="PA2201 C-terminal domain-like"/>
    <property type="match status" value="1"/>
</dbReference>
<reference evidence="2 3" key="1">
    <citation type="submission" date="2018-09" db="EMBL/GenBank/DDBJ databases">
        <title>Acidovorax cavernicola nov. sp. isolated from Gruta de las Maravillas (Aracena, Spain).</title>
        <authorList>
            <person name="Jurado V."/>
            <person name="Gutierrez-Patricio S."/>
            <person name="Gonzalez-Pimentel J.L."/>
            <person name="Miller A.Z."/>
            <person name="Laiz L."/>
            <person name="Saiz-Jimenez C."/>
        </authorList>
    </citation>
    <scope>NUCLEOTIDE SEQUENCE [LARGE SCALE GENOMIC DNA]</scope>
    <source>
        <strain evidence="2 3">1011MAR4D40.2</strain>
    </source>
</reference>
<feature type="domain" description="PoNi C-terminal" evidence="1">
    <location>
        <begin position="204"/>
        <end position="314"/>
    </location>
</feature>
<dbReference type="Gene3D" id="1.10.3920.10">
    <property type="entry name" value="PA2201 C-terminal domain-like"/>
    <property type="match status" value="1"/>
</dbReference>
<proteinExistence type="predicted"/>
<dbReference type="InterPro" id="IPR015025">
    <property type="entry name" value="PoNi_C"/>
</dbReference>
<gene>
    <name evidence="2" type="ORF">D3H34_16835</name>
</gene>
<dbReference type="Proteomes" id="UP000265619">
    <property type="component" value="Unassembled WGS sequence"/>
</dbReference>
<dbReference type="Pfam" id="PF08929">
    <property type="entry name" value="PoNi_C"/>
    <property type="match status" value="1"/>
</dbReference>